<keyword evidence="5" id="KW-1185">Reference proteome</keyword>
<evidence type="ECO:0000259" key="3">
    <source>
        <dbReference type="PROSITE" id="PS50076"/>
    </source>
</evidence>
<keyword evidence="1" id="KW-0235">DNA replication</keyword>
<dbReference type="Pfam" id="PF00226">
    <property type="entry name" value="DnaJ"/>
    <property type="match status" value="1"/>
</dbReference>
<keyword evidence="2" id="KW-0812">Transmembrane</keyword>
<keyword evidence="2" id="KW-0472">Membrane</keyword>
<reference evidence="4 5" key="1">
    <citation type="submission" date="2020-08" db="EMBL/GenBank/DDBJ databases">
        <title>Genome sequence of Erysipelothrix inopinata DSM 15511T.</title>
        <authorList>
            <person name="Hyun D.-W."/>
            <person name="Bae J.-W."/>
        </authorList>
    </citation>
    <scope>NUCLEOTIDE SEQUENCE [LARGE SCALE GENOMIC DNA]</scope>
    <source>
        <strain evidence="4 5">DSM 15511</strain>
    </source>
</reference>
<dbReference type="InterPro" id="IPR001623">
    <property type="entry name" value="DnaJ_domain"/>
</dbReference>
<evidence type="ECO:0000313" key="4">
    <source>
        <dbReference type="EMBL" id="QNN61695.1"/>
    </source>
</evidence>
<keyword evidence="2" id="KW-1133">Transmembrane helix</keyword>
<dbReference type="AlphaFoldDB" id="A0A7G9S1H0"/>
<gene>
    <name evidence="4" type="ORF">H9L01_04890</name>
</gene>
<evidence type="ECO:0000313" key="5">
    <source>
        <dbReference type="Proteomes" id="UP000515928"/>
    </source>
</evidence>
<dbReference type="Gene3D" id="1.10.287.110">
    <property type="entry name" value="DnaJ domain"/>
    <property type="match status" value="1"/>
</dbReference>
<proteinExistence type="predicted"/>
<dbReference type="SMART" id="SM00271">
    <property type="entry name" value="DnaJ"/>
    <property type="match status" value="1"/>
</dbReference>
<feature type="transmembrane region" description="Helical" evidence="2">
    <location>
        <begin position="214"/>
        <end position="232"/>
    </location>
</feature>
<dbReference type="GO" id="GO:0006260">
    <property type="term" value="P:DNA replication"/>
    <property type="evidence" value="ECO:0007669"/>
    <property type="project" value="UniProtKB-KW"/>
</dbReference>
<sequence length="234" mass="28126">MDRYYSCWDVLEIAPTKDKSEIKRAYAKKARTVHPEENHDEFIQVRQAYEQAIIFAKINCKDYFEEENIQIIEDSDMNYNYEISEKNTMRSERFDFTAVEGNDPSLLQHNLNIIFIDDYFSKILKDRRIAANQIIYEFEFAEVVNHKESVKYLLEKCYKFLREIWATDANEIGTLMRTLERRWSQDSEVRELIRQLEKDSRWNRNEEEEQKKGYVRLAIILALLIFMMAISLNS</sequence>
<evidence type="ECO:0000256" key="1">
    <source>
        <dbReference type="ARBA" id="ARBA00022705"/>
    </source>
</evidence>
<dbReference type="SUPFAM" id="SSF46565">
    <property type="entry name" value="Chaperone J-domain"/>
    <property type="match status" value="1"/>
</dbReference>
<accession>A0A7G9S1H0</accession>
<organism evidence="4 5">
    <name type="scientific">Erysipelothrix inopinata</name>
    <dbReference type="NCBI Taxonomy" id="225084"/>
    <lineage>
        <taxon>Bacteria</taxon>
        <taxon>Bacillati</taxon>
        <taxon>Bacillota</taxon>
        <taxon>Erysipelotrichia</taxon>
        <taxon>Erysipelotrichales</taxon>
        <taxon>Erysipelotrichaceae</taxon>
        <taxon>Erysipelothrix</taxon>
    </lineage>
</organism>
<feature type="domain" description="J" evidence="3">
    <location>
        <begin position="6"/>
        <end position="68"/>
    </location>
</feature>
<name>A0A7G9S1H0_9FIRM</name>
<protein>
    <submittedName>
        <fullName evidence="4">DnaJ domain-containing protein</fullName>
    </submittedName>
</protein>
<dbReference type="KEGG" id="eio:H9L01_04890"/>
<dbReference type="InterPro" id="IPR036869">
    <property type="entry name" value="J_dom_sf"/>
</dbReference>
<dbReference type="CDD" id="cd06257">
    <property type="entry name" value="DnaJ"/>
    <property type="match status" value="1"/>
</dbReference>
<evidence type="ECO:0000256" key="2">
    <source>
        <dbReference type="SAM" id="Phobius"/>
    </source>
</evidence>
<dbReference type="Proteomes" id="UP000515928">
    <property type="component" value="Chromosome"/>
</dbReference>
<dbReference type="PROSITE" id="PS50076">
    <property type="entry name" value="DNAJ_2"/>
    <property type="match status" value="1"/>
</dbReference>
<dbReference type="EMBL" id="CP060715">
    <property type="protein sequence ID" value="QNN61695.1"/>
    <property type="molecule type" value="Genomic_DNA"/>
</dbReference>
<dbReference type="RefSeq" id="WP_187534891.1">
    <property type="nucleotide sequence ID" value="NZ_CBCSHU010000015.1"/>
</dbReference>